<dbReference type="RefSeq" id="WP_256303825.1">
    <property type="nucleotide sequence ID" value="NZ_JANFYS010000013.1"/>
</dbReference>
<proteinExistence type="predicted"/>
<accession>A0AAW5JPN0</accession>
<dbReference type="InterPro" id="IPR025427">
    <property type="entry name" value="DUF4160"/>
</dbReference>
<comment type="caution">
    <text evidence="1">The sequence shown here is derived from an EMBL/GenBank/DDBJ whole genome shotgun (WGS) entry which is preliminary data.</text>
</comment>
<dbReference type="Pfam" id="PF13711">
    <property type="entry name" value="DUF4160"/>
    <property type="match status" value="1"/>
</dbReference>
<protein>
    <submittedName>
        <fullName evidence="1">DUF4160 domain-containing protein</fullName>
    </submittedName>
</protein>
<dbReference type="AlphaFoldDB" id="A0AAW5JPN0"/>
<organism evidence="1 2">
    <name type="scientific">Intestinimonas massiliensis</name>
    <name type="common">ex Afouda et al. 2020</name>
    <dbReference type="NCBI Taxonomy" id="1673721"/>
    <lineage>
        <taxon>Bacteria</taxon>
        <taxon>Bacillati</taxon>
        <taxon>Bacillota</taxon>
        <taxon>Clostridia</taxon>
        <taxon>Eubacteriales</taxon>
        <taxon>Intestinimonas</taxon>
    </lineage>
</organism>
<gene>
    <name evidence="1" type="ORF">NE579_07645</name>
</gene>
<sequence>MPTISYFYGIIIVMYLRNKEHNPPHIHAITQDFDAPFLIATGEIMEGEFPPKAKGLVKEFILKYQNELLEMWETEKYMKLPPLN</sequence>
<reference evidence="1" key="1">
    <citation type="submission" date="2022-06" db="EMBL/GenBank/DDBJ databases">
        <title>Isolation of gut microbiota from human fecal samples.</title>
        <authorList>
            <person name="Pamer E.G."/>
            <person name="Barat B."/>
            <person name="Waligurski E."/>
            <person name="Medina S."/>
            <person name="Paddock L."/>
            <person name="Mostad J."/>
        </authorList>
    </citation>
    <scope>NUCLEOTIDE SEQUENCE</scope>
    <source>
        <strain evidence="1">DFI.9.91</strain>
    </source>
</reference>
<evidence type="ECO:0000313" key="1">
    <source>
        <dbReference type="EMBL" id="MCQ4770335.1"/>
    </source>
</evidence>
<dbReference type="Proteomes" id="UP001204562">
    <property type="component" value="Unassembled WGS sequence"/>
</dbReference>
<name>A0AAW5JPN0_9FIRM</name>
<dbReference type="EMBL" id="JANFYS010000013">
    <property type="protein sequence ID" value="MCQ4770335.1"/>
    <property type="molecule type" value="Genomic_DNA"/>
</dbReference>
<evidence type="ECO:0000313" key="2">
    <source>
        <dbReference type="Proteomes" id="UP001204562"/>
    </source>
</evidence>